<dbReference type="AlphaFoldDB" id="A0A4Y3TQ84"/>
<dbReference type="InterPro" id="IPR042272">
    <property type="entry name" value="ATP12_ATP_synth-F1-assembly_N"/>
</dbReference>
<keyword evidence="5" id="KW-1185">Reference proteome</keyword>
<dbReference type="Gene3D" id="3.30.2180.10">
    <property type="entry name" value="ATP12-like"/>
    <property type="match status" value="1"/>
</dbReference>
<organism evidence="4 5">
    <name type="scientific">Acetobacter orleanensis</name>
    <dbReference type="NCBI Taxonomy" id="104099"/>
    <lineage>
        <taxon>Bacteria</taxon>
        <taxon>Pseudomonadati</taxon>
        <taxon>Pseudomonadota</taxon>
        <taxon>Alphaproteobacteria</taxon>
        <taxon>Acetobacterales</taxon>
        <taxon>Acetobacteraceae</taxon>
        <taxon>Acetobacter</taxon>
    </lineage>
</organism>
<keyword evidence="3" id="KW-0143">Chaperone</keyword>
<evidence type="ECO:0000256" key="3">
    <source>
        <dbReference type="ARBA" id="ARBA00023186"/>
    </source>
</evidence>
<dbReference type="Gene3D" id="1.10.3580.10">
    <property type="entry name" value="ATP12 ATPase"/>
    <property type="match status" value="1"/>
</dbReference>
<dbReference type="RefSeq" id="WP_048836543.1">
    <property type="nucleotide sequence ID" value="NZ_BJMU01000006.1"/>
</dbReference>
<accession>A0A4Y3TQ84</accession>
<dbReference type="Pfam" id="PF07542">
    <property type="entry name" value="ATP12"/>
    <property type="match status" value="1"/>
</dbReference>
<dbReference type="InterPro" id="IPR023335">
    <property type="entry name" value="ATP12_ortho_dom_sf"/>
</dbReference>
<dbReference type="EMBL" id="BJMU01000006">
    <property type="protein sequence ID" value="GEB82965.1"/>
    <property type="molecule type" value="Genomic_DNA"/>
</dbReference>
<protein>
    <submittedName>
        <fullName evidence="4">ATPase</fullName>
    </submittedName>
</protein>
<evidence type="ECO:0000256" key="1">
    <source>
        <dbReference type="ARBA" id="ARBA00008231"/>
    </source>
</evidence>
<proteinExistence type="inferred from homology"/>
<dbReference type="GO" id="GO:0043461">
    <property type="term" value="P:proton-transporting ATP synthase complex assembly"/>
    <property type="evidence" value="ECO:0007669"/>
    <property type="project" value="InterPro"/>
</dbReference>
<evidence type="ECO:0000313" key="5">
    <source>
        <dbReference type="Proteomes" id="UP000317617"/>
    </source>
</evidence>
<gene>
    <name evidence="4" type="ORF">AOR01nite_14420</name>
</gene>
<dbReference type="PANTHER" id="PTHR21013:SF10">
    <property type="entry name" value="ATP SYNTHASE MITOCHONDRIAL F1 COMPLEX ASSEMBLY FACTOR 2"/>
    <property type="match status" value="1"/>
</dbReference>
<name>A0A4Y3TQ84_9PROT</name>
<keyword evidence="2" id="KW-0809">Transit peptide</keyword>
<sequence length="253" mass="27472">MSDQEKTPTAAPVPAGARKRFWKQASVVPEQDGFAVQLDGRPVRLPERTALSVPSRALAEALAAEWQAAGLTVGGYFRPEDLPLTRIAGSMLERVPGARAGVIDSLLAYASSDLLCYREAGNSRLARRQRELWGPWLDWCQDTFGMELRTTEGVMPITQPDATLHTLRALLESLSDAELAALGVAVPALGSLYLGLALVKGQGTPEELLACATLDESEQMARWGEDTDVTDRIASRLRDVADAALFLDFLRKP</sequence>
<comment type="similarity">
    <text evidence="1">Belongs to the ATP12 family.</text>
</comment>
<reference evidence="4 5" key="1">
    <citation type="submission" date="2019-06" db="EMBL/GenBank/DDBJ databases">
        <title>Whole genome shotgun sequence of Acetobacter orleanensis NBRC 13752.</title>
        <authorList>
            <person name="Hosoyama A."/>
            <person name="Uohara A."/>
            <person name="Ohji S."/>
            <person name="Ichikawa N."/>
        </authorList>
    </citation>
    <scope>NUCLEOTIDE SEQUENCE [LARGE SCALE GENOMIC DNA]</scope>
    <source>
        <strain evidence="4 5">NBRC 13752</strain>
    </source>
</reference>
<evidence type="ECO:0000256" key="2">
    <source>
        <dbReference type="ARBA" id="ARBA00022946"/>
    </source>
</evidence>
<dbReference type="STRING" id="104099.AD949_05975"/>
<dbReference type="InterPro" id="IPR011419">
    <property type="entry name" value="ATP12_ATP_synth-F1-assembly"/>
</dbReference>
<evidence type="ECO:0000313" key="4">
    <source>
        <dbReference type="EMBL" id="GEB82965.1"/>
    </source>
</evidence>
<dbReference type="Proteomes" id="UP000317617">
    <property type="component" value="Unassembled WGS sequence"/>
</dbReference>
<dbReference type="PANTHER" id="PTHR21013">
    <property type="entry name" value="ATP SYNTHASE MITOCHONDRIAL F1 COMPLEX ASSEMBLY FACTOR 2/ATP12 PROTEIN, MITOCHONDRIAL PRECURSOR"/>
    <property type="match status" value="1"/>
</dbReference>
<dbReference type="SUPFAM" id="SSF160909">
    <property type="entry name" value="ATP12-like"/>
    <property type="match status" value="1"/>
</dbReference>
<comment type="caution">
    <text evidence="4">The sequence shown here is derived from an EMBL/GenBank/DDBJ whole genome shotgun (WGS) entry which is preliminary data.</text>
</comment>
<dbReference type="OrthoDB" id="9797825at2"/>